<feature type="compositionally biased region" description="Polar residues" evidence="1">
    <location>
        <begin position="28"/>
        <end position="43"/>
    </location>
</feature>
<organism evidence="2 3">
    <name type="scientific">Symbiodinium natans</name>
    <dbReference type="NCBI Taxonomy" id="878477"/>
    <lineage>
        <taxon>Eukaryota</taxon>
        <taxon>Sar</taxon>
        <taxon>Alveolata</taxon>
        <taxon>Dinophyceae</taxon>
        <taxon>Suessiales</taxon>
        <taxon>Symbiodiniaceae</taxon>
        <taxon>Symbiodinium</taxon>
    </lineage>
</organism>
<evidence type="ECO:0000313" key="2">
    <source>
        <dbReference type="EMBL" id="CAE6973655.1"/>
    </source>
</evidence>
<proteinExistence type="predicted"/>
<dbReference type="AlphaFoldDB" id="A0A812I5J8"/>
<keyword evidence="3" id="KW-1185">Reference proteome</keyword>
<gene>
    <name evidence="2" type="ORF">SNAT2548_LOCUS2849</name>
</gene>
<sequence>MARQAVLQGNSAKKEHHGNSDKKEHQRASSSTTPVLQQPLQVHSHQDTPRAAQQGQSQFRGVSSLRTSEIVAKKTDCPPSCVGEASRFARQQRQRFSESSSARAKSVPRCLCTLL</sequence>
<accession>A0A812I5J8</accession>
<dbReference type="Proteomes" id="UP000604046">
    <property type="component" value="Unassembled WGS sequence"/>
</dbReference>
<feature type="region of interest" description="Disordered" evidence="1">
    <location>
        <begin position="1"/>
        <end position="63"/>
    </location>
</feature>
<evidence type="ECO:0000256" key="1">
    <source>
        <dbReference type="SAM" id="MobiDB-lite"/>
    </source>
</evidence>
<comment type="caution">
    <text evidence="2">The sequence shown here is derived from an EMBL/GenBank/DDBJ whole genome shotgun (WGS) entry which is preliminary data.</text>
</comment>
<reference evidence="2" key="1">
    <citation type="submission" date="2021-02" db="EMBL/GenBank/DDBJ databases">
        <authorList>
            <person name="Dougan E. K."/>
            <person name="Rhodes N."/>
            <person name="Thang M."/>
            <person name="Chan C."/>
        </authorList>
    </citation>
    <scope>NUCLEOTIDE SEQUENCE</scope>
</reference>
<evidence type="ECO:0000313" key="3">
    <source>
        <dbReference type="Proteomes" id="UP000604046"/>
    </source>
</evidence>
<protein>
    <submittedName>
        <fullName evidence="2">Uncharacterized protein</fullName>
    </submittedName>
</protein>
<feature type="compositionally biased region" description="Basic and acidic residues" evidence="1">
    <location>
        <begin position="17"/>
        <end position="27"/>
    </location>
</feature>
<dbReference type="EMBL" id="CAJNDS010000170">
    <property type="protein sequence ID" value="CAE6973655.1"/>
    <property type="molecule type" value="Genomic_DNA"/>
</dbReference>
<feature type="compositionally biased region" description="Polar residues" evidence="1">
    <location>
        <begin position="51"/>
        <end position="63"/>
    </location>
</feature>
<name>A0A812I5J8_9DINO</name>